<keyword evidence="1" id="KW-0472">Membrane</keyword>
<feature type="transmembrane region" description="Helical" evidence="1">
    <location>
        <begin position="32"/>
        <end position="53"/>
    </location>
</feature>
<keyword evidence="1" id="KW-1133">Transmembrane helix</keyword>
<proteinExistence type="predicted"/>
<dbReference type="Proteomes" id="UP000184300">
    <property type="component" value="Unassembled WGS sequence"/>
</dbReference>
<feature type="transmembrane region" description="Helical" evidence="1">
    <location>
        <begin position="6"/>
        <end position="25"/>
    </location>
</feature>
<keyword evidence="4" id="KW-1185">Reference proteome</keyword>
<feature type="transmembrane region" description="Helical" evidence="1">
    <location>
        <begin position="169"/>
        <end position="190"/>
    </location>
</feature>
<dbReference type="InterPro" id="IPR056119">
    <property type="entry name" value="DUF7702"/>
</dbReference>
<feature type="transmembrane region" description="Helical" evidence="1">
    <location>
        <begin position="139"/>
        <end position="157"/>
    </location>
</feature>
<evidence type="ECO:0000256" key="1">
    <source>
        <dbReference type="SAM" id="Phobius"/>
    </source>
</evidence>
<dbReference type="RefSeq" id="XP_022397061.1">
    <property type="nucleotide sequence ID" value="XM_022549872.1"/>
</dbReference>
<protein>
    <recommendedName>
        <fullName evidence="2">DUF7702 domain-containing protein</fullName>
    </recommendedName>
</protein>
<organism evidence="3 4">
    <name type="scientific">Aspergillus glaucus CBS 516.65</name>
    <dbReference type="NCBI Taxonomy" id="1160497"/>
    <lineage>
        <taxon>Eukaryota</taxon>
        <taxon>Fungi</taxon>
        <taxon>Dikarya</taxon>
        <taxon>Ascomycota</taxon>
        <taxon>Pezizomycotina</taxon>
        <taxon>Eurotiomycetes</taxon>
        <taxon>Eurotiomycetidae</taxon>
        <taxon>Eurotiales</taxon>
        <taxon>Aspergillaceae</taxon>
        <taxon>Aspergillus</taxon>
        <taxon>Aspergillus subgen. Aspergillus</taxon>
    </lineage>
</organism>
<evidence type="ECO:0000313" key="3">
    <source>
        <dbReference type="EMBL" id="OJJ80363.1"/>
    </source>
</evidence>
<sequence>MIDSLSAATCAIYVILAFPILYILFKHGRNGFLGWLYLFVFCSLRIISGGLGVKKSDGAVASIISNIGLSPLLLATAGILHEARAYRIFGIDKKLEWAQALFFHTLVGAGVALAAAGSAKLQNHDQPIDKAEKMIKVGIVILAVSWAILVGWTGLSFRAPKGDGPVVRAGTTMLGSIAFCLVLIGVRVFYSLVAICTQAAYLNPSTGTLVIRVVLGFLPELLATLVYICAGVQTRGVPKLVSHGIAGYKPTAPYV</sequence>
<feature type="domain" description="DUF7702" evidence="2">
    <location>
        <begin position="3"/>
        <end position="234"/>
    </location>
</feature>
<keyword evidence="1" id="KW-0812">Transmembrane</keyword>
<dbReference type="PANTHER" id="PTHR42109:SF3">
    <property type="entry name" value="INTEGRAL MEMBRANE PROTEIN (AFU_ORTHOLOGUE AFUA_5G00100)"/>
    <property type="match status" value="1"/>
</dbReference>
<evidence type="ECO:0000259" key="2">
    <source>
        <dbReference type="Pfam" id="PF24800"/>
    </source>
</evidence>
<accession>A0A1L9V8Y9</accession>
<dbReference type="PANTHER" id="PTHR42109">
    <property type="entry name" value="UNPLACED GENOMIC SCAFFOLD UM_SCAF_CONTIG_1.265, WHOLE GENOME SHOTGUN SEQUENCE"/>
    <property type="match status" value="1"/>
</dbReference>
<dbReference type="VEuPathDB" id="FungiDB:ASPGLDRAFT_77027"/>
<dbReference type="AlphaFoldDB" id="A0A1L9V8Y9"/>
<feature type="transmembrane region" description="Helical" evidence="1">
    <location>
        <begin position="210"/>
        <end position="230"/>
    </location>
</feature>
<dbReference type="OrthoDB" id="2560628at2759"/>
<feature type="transmembrane region" description="Helical" evidence="1">
    <location>
        <begin position="59"/>
        <end position="80"/>
    </location>
</feature>
<dbReference type="GeneID" id="34466132"/>
<name>A0A1L9V8Y9_ASPGL</name>
<feature type="transmembrane region" description="Helical" evidence="1">
    <location>
        <begin position="101"/>
        <end position="119"/>
    </location>
</feature>
<dbReference type="EMBL" id="KV878911">
    <property type="protein sequence ID" value="OJJ80363.1"/>
    <property type="molecule type" value="Genomic_DNA"/>
</dbReference>
<reference evidence="4" key="1">
    <citation type="journal article" date="2017" name="Genome Biol.">
        <title>Comparative genomics reveals high biological diversity and specific adaptations in the industrially and medically important fungal genus Aspergillus.</title>
        <authorList>
            <person name="de Vries R.P."/>
            <person name="Riley R."/>
            <person name="Wiebenga A."/>
            <person name="Aguilar-Osorio G."/>
            <person name="Amillis S."/>
            <person name="Uchima C.A."/>
            <person name="Anderluh G."/>
            <person name="Asadollahi M."/>
            <person name="Askin M."/>
            <person name="Barry K."/>
            <person name="Battaglia E."/>
            <person name="Bayram O."/>
            <person name="Benocci T."/>
            <person name="Braus-Stromeyer S.A."/>
            <person name="Caldana C."/>
            <person name="Canovas D."/>
            <person name="Cerqueira G.C."/>
            <person name="Chen F."/>
            <person name="Chen W."/>
            <person name="Choi C."/>
            <person name="Clum A."/>
            <person name="Dos Santos R.A."/>
            <person name="Damasio A.R."/>
            <person name="Diallinas G."/>
            <person name="Emri T."/>
            <person name="Fekete E."/>
            <person name="Flipphi M."/>
            <person name="Freyberg S."/>
            <person name="Gallo A."/>
            <person name="Gournas C."/>
            <person name="Habgood R."/>
            <person name="Hainaut M."/>
            <person name="Harispe M.L."/>
            <person name="Henrissat B."/>
            <person name="Hilden K.S."/>
            <person name="Hope R."/>
            <person name="Hossain A."/>
            <person name="Karabika E."/>
            <person name="Karaffa L."/>
            <person name="Karanyi Z."/>
            <person name="Krasevec N."/>
            <person name="Kuo A."/>
            <person name="Kusch H."/>
            <person name="LaButti K."/>
            <person name="Lagendijk E.L."/>
            <person name="Lapidus A."/>
            <person name="Levasseur A."/>
            <person name="Lindquist E."/>
            <person name="Lipzen A."/>
            <person name="Logrieco A.F."/>
            <person name="MacCabe A."/>
            <person name="Maekelae M.R."/>
            <person name="Malavazi I."/>
            <person name="Melin P."/>
            <person name="Meyer V."/>
            <person name="Mielnichuk N."/>
            <person name="Miskei M."/>
            <person name="Molnar A.P."/>
            <person name="Mule G."/>
            <person name="Ngan C.Y."/>
            <person name="Orejas M."/>
            <person name="Orosz E."/>
            <person name="Ouedraogo J.P."/>
            <person name="Overkamp K.M."/>
            <person name="Park H.-S."/>
            <person name="Perrone G."/>
            <person name="Piumi F."/>
            <person name="Punt P.J."/>
            <person name="Ram A.F."/>
            <person name="Ramon A."/>
            <person name="Rauscher S."/>
            <person name="Record E."/>
            <person name="Riano-Pachon D.M."/>
            <person name="Robert V."/>
            <person name="Roehrig J."/>
            <person name="Ruller R."/>
            <person name="Salamov A."/>
            <person name="Salih N.S."/>
            <person name="Samson R.A."/>
            <person name="Sandor E."/>
            <person name="Sanguinetti M."/>
            <person name="Schuetze T."/>
            <person name="Sepcic K."/>
            <person name="Shelest E."/>
            <person name="Sherlock G."/>
            <person name="Sophianopoulou V."/>
            <person name="Squina F.M."/>
            <person name="Sun H."/>
            <person name="Susca A."/>
            <person name="Todd R.B."/>
            <person name="Tsang A."/>
            <person name="Unkles S.E."/>
            <person name="van de Wiele N."/>
            <person name="van Rossen-Uffink D."/>
            <person name="Oliveira J.V."/>
            <person name="Vesth T.C."/>
            <person name="Visser J."/>
            <person name="Yu J.-H."/>
            <person name="Zhou M."/>
            <person name="Andersen M.R."/>
            <person name="Archer D.B."/>
            <person name="Baker S.E."/>
            <person name="Benoit I."/>
            <person name="Brakhage A.A."/>
            <person name="Braus G.H."/>
            <person name="Fischer R."/>
            <person name="Frisvad J.C."/>
            <person name="Goldman G.H."/>
            <person name="Houbraken J."/>
            <person name="Oakley B."/>
            <person name="Pocsi I."/>
            <person name="Scazzocchio C."/>
            <person name="Seiboth B."/>
            <person name="vanKuyk P.A."/>
            <person name="Wortman J."/>
            <person name="Dyer P.S."/>
            <person name="Grigoriev I.V."/>
        </authorList>
    </citation>
    <scope>NUCLEOTIDE SEQUENCE [LARGE SCALE GENOMIC DNA]</scope>
    <source>
        <strain evidence="4">CBS 516.65</strain>
    </source>
</reference>
<dbReference type="Pfam" id="PF24800">
    <property type="entry name" value="DUF7702"/>
    <property type="match status" value="1"/>
</dbReference>
<gene>
    <name evidence="3" type="ORF">ASPGLDRAFT_77027</name>
</gene>
<evidence type="ECO:0000313" key="4">
    <source>
        <dbReference type="Proteomes" id="UP000184300"/>
    </source>
</evidence>